<sequence>MKKFHLVQTLRLFYTLTKTILGVFWNYSGLSHVWELARFEKINDPDYERSPSLFLWVFGIYAGLFGIASSNYETALDRVENRLSAVAAQLSTDNQRAFRKLFAQIPRIQKIKTPLQPSLFYPFEEHFILSSFLHREENKEILAWTQEIIETWRDNLAGVNLAAVNLSKAKLDKAHLVGAILYKADFSGARLQEANLSNAKLWQANLSGADLRGKADLSQAEFYAANLSKAILSRANLSKADFWRANLSRANFQAANLSGAEFYGANLSRMDLWGANLSDIKNWKNIVSIKGSNILGIKSPPEGFREWALKKGAVEMDPDMWKRFIK</sequence>
<dbReference type="InterPro" id="IPR051082">
    <property type="entry name" value="Pentapeptide-BTB/POZ_domain"/>
</dbReference>
<organism evidence="2">
    <name type="scientific">Candidatus Kentrum sp. TUN</name>
    <dbReference type="NCBI Taxonomy" id="2126343"/>
    <lineage>
        <taxon>Bacteria</taxon>
        <taxon>Pseudomonadati</taxon>
        <taxon>Pseudomonadota</taxon>
        <taxon>Gammaproteobacteria</taxon>
        <taxon>Candidatus Kentrum</taxon>
    </lineage>
</organism>
<evidence type="ECO:0000313" key="3">
    <source>
        <dbReference type="EMBL" id="VFK51409.1"/>
    </source>
</evidence>
<keyword evidence="1" id="KW-1133">Transmembrane helix</keyword>
<protein>
    <submittedName>
        <fullName evidence="2">Pentapeptide repeat-containing protein</fullName>
    </submittedName>
</protein>
<dbReference type="EMBL" id="CAADFV010000002">
    <property type="protein sequence ID" value="VFK50295.1"/>
    <property type="molecule type" value="Genomic_DNA"/>
</dbReference>
<dbReference type="Pfam" id="PF00805">
    <property type="entry name" value="Pentapeptide"/>
    <property type="match status" value="2"/>
</dbReference>
<keyword evidence="1" id="KW-0472">Membrane</keyword>
<reference evidence="2" key="1">
    <citation type="submission" date="2019-02" db="EMBL/GenBank/DDBJ databases">
        <authorList>
            <person name="Gruber-Vodicka R. H."/>
            <person name="Seah K. B. B."/>
        </authorList>
    </citation>
    <scope>NUCLEOTIDE SEQUENCE</scope>
    <source>
        <strain evidence="2">BECK_BY2</strain>
        <strain evidence="3">BECK_BY3</strain>
    </source>
</reference>
<proteinExistence type="predicted"/>
<dbReference type="PANTHER" id="PTHR14136:SF17">
    <property type="entry name" value="BTB_POZ DOMAIN-CONTAINING PROTEIN KCTD9"/>
    <property type="match status" value="1"/>
</dbReference>
<name>A0A450Z918_9GAMM</name>
<dbReference type="Gene3D" id="2.160.20.80">
    <property type="entry name" value="E3 ubiquitin-protein ligase SopA"/>
    <property type="match status" value="2"/>
</dbReference>
<dbReference type="InterPro" id="IPR001646">
    <property type="entry name" value="5peptide_repeat"/>
</dbReference>
<dbReference type="EMBL" id="CAADFY010000002">
    <property type="protein sequence ID" value="VFK51409.1"/>
    <property type="molecule type" value="Genomic_DNA"/>
</dbReference>
<accession>A0A450Z918</accession>
<dbReference type="SUPFAM" id="SSF141571">
    <property type="entry name" value="Pentapeptide repeat-like"/>
    <property type="match status" value="1"/>
</dbReference>
<evidence type="ECO:0000256" key="1">
    <source>
        <dbReference type="SAM" id="Phobius"/>
    </source>
</evidence>
<evidence type="ECO:0000313" key="2">
    <source>
        <dbReference type="EMBL" id="VFK50295.1"/>
    </source>
</evidence>
<dbReference type="PANTHER" id="PTHR14136">
    <property type="entry name" value="BTB_POZ DOMAIN-CONTAINING PROTEIN KCTD9"/>
    <property type="match status" value="1"/>
</dbReference>
<feature type="transmembrane region" description="Helical" evidence="1">
    <location>
        <begin position="12"/>
        <end position="33"/>
    </location>
</feature>
<feature type="transmembrane region" description="Helical" evidence="1">
    <location>
        <begin position="53"/>
        <end position="72"/>
    </location>
</feature>
<dbReference type="AlphaFoldDB" id="A0A450Z918"/>
<keyword evidence="1" id="KW-0812">Transmembrane</keyword>
<gene>
    <name evidence="2" type="ORF">BECKTUN1418E_GA0071001_100210</name>
    <name evidence="3" type="ORF">BECKTUN1418F_GA0071002_10029</name>
</gene>